<keyword evidence="3" id="KW-0597">Phosphoprotein</keyword>
<evidence type="ECO:0000313" key="12">
    <source>
        <dbReference type="EnsemblMetazoa" id="AALFPA23_023705.P35313"/>
    </source>
</evidence>
<feature type="region of interest" description="Disordered" evidence="11">
    <location>
        <begin position="77"/>
        <end position="104"/>
    </location>
</feature>
<evidence type="ECO:0000256" key="2">
    <source>
        <dbReference type="ARBA" id="ARBA00006136"/>
    </source>
</evidence>
<evidence type="ECO:0000256" key="3">
    <source>
        <dbReference type="ARBA" id="ARBA00022553"/>
    </source>
</evidence>
<reference evidence="13" key="1">
    <citation type="journal article" date="2015" name="Proc. Natl. Acad. Sci. U.S.A.">
        <title>Genome sequence of the Asian Tiger mosquito, Aedes albopictus, reveals insights into its biology, genetics, and evolution.</title>
        <authorList>
            <person name="Chen X.G."/>
            <person name="Jiang X."/>
            <person name="Gu J."/>
            <person name="Xu M."/>
            <person name="Wu Y."/>
            <person name="Deng Y."/>
            <person name="Zhang C."/>
            <person name="Bonizzoni M."/>
            <person name="Dermauw W."/>
            <person name="Vontas J."/>
            <person name="Armbruster P."/>
            <person name="Huang X."/>
            <person name="Yang Y."/>
            <person name="Zhang H."/>
            <person name="He W."/>
            <person name="Peng H."/>
            <person name="Liu Y."/>
            <person name="Wu K."/>
            <person name="Chen J."/>
            <person name="Lirakis M."/>
            <person name="Topalis P."/>
            <person name="Van Leeuwen T."/>
            <person name="Hall A.B."/>
            <person name="Jiang X."/>
            <person name="Thorpe C."/>
            <person name="Mueller R.L."/>
            <person name="Sun C."/>
            <person name="Waterhouse R.M."/>
            <person name="Yan G."/>
            <person name="Tu Z.J."/>
            <person name="Fang X."/>
            <person name="James A.A."/>
        </authorList>
    </citation>
    <scope>NUCLEOTIDE SEQUENCE [LARGE SCALE GENOMIC DNA]</scope>
    <source>
        <strain evidence="13">Foshan</strain>
    </source>
</reference>
<evidence type="ECO:0000313" key="13">
    <source>
        <dbReference type="Proteomes" id="UP000069940"/>
    </source>
</evidence>
<evidence type="ECO:0000256" key="9">
    <source>
        <dbReference type="ARBA" id="ARBA00035130"/>
    </source>
</evidence>
<dbReference type="InterPro" id="IPR036870">
    <property type="entry name" value="Ribosomal_bS18_sf"/>
</dbReference>
<dbReference type="SUPFAM" id="SSF46911">
    <property type="entry name" value="Ribosomal protein S18"/>
    <property type="match status" value="1"/>
</dbReference>
<evidence type="ECO:0000256" key="10">
    <source>
        <dbReference type="ARBA" id="ARBA00035515"/>
    </source>
</evidence>
<dbReference type="Pfam" id="PF01084">
    <property type="entry name" value="Ribosomal_S18"/>
    <property type="match status" value="1"/>
</dbReference>
<name>A0ABM2A208_AEDAL</name>
<keyword evidence="13" id="KW-1185">Reference proteome</keyword>
<keyword evidence="7" id="KW-0687">Ribonucleoprotein</keyword>
<dbReference type="Gene3D" id="4.10.640.10">
    <property type="entry name" value="Ribosomal protein S18"/>
    <property type="match status" value="1"/>
</dbReference>
<reference evidence="12" key="2">
    <citation type="submission" date="2025-05" db="UniProtKB">
        <authorList>
            <consortium name="EnsemblMetazoa"/>
        </authorList>
    </citation>
    <scope>IDENTIFICATION</scope>
    <source>
        <strain evidence="12">Foshan</strain>
    </source>
</reference>
<evidence type="ECO:0000256" key="4">
    <source>
        <dbReference type="ARBA" id="ARBA00022946"/>
    </source>
</evidence>
<dbReference type="PANTHER" id="PTHR13329">
    <property type="entry name" value="MITOCHONDRIAL RIBOSOMAL PROTEIN S18B"/>
    <property type="match status" value="1"/>
</dbReference>
<evidence type="ECO:0000256" key="5">
    <source>
        <dbReference type="ARBA" id="ARBA00022980"/>
    </source>
</evidence>
<keyword evidence="4" id="KW-0809">Transit peptide</keyword>
<evidence type="ECO:0000256" key="1">
    <source>
        <dbReference type="ARBA" id="ARBA00004173"/>
    </source>
</evidence>
<protein>
    <recommendedName>
        <fullName evidence="9">Small ribosomal subunit protein mS40</fullName>
    </recommendedName>
    <alternativeName>
        <fullName evidence="8">28S ribosomal protein S18-2, mitochondrial</fullName>
    </alternativeName>
    <alternativeName>
        <fullName evidence="10">28S ribosomal protein S18b, mitochondrial</fullName>
    </alternativeName>
</protein>
<accession>A0ABM2A208</accession>
<dbReference type="InterPro" id="IPR001648">
    <property type="entry name" value="Ribosomal_bS18"/>
</dbReference>
<comment type="similarity">
    <text evidence="2">Belongs to the bacterial ribosomal protein bS18 family. Mitochondrion-specific ribosomal protein mS40 subfamily.</text>
</comment>
<keyword evidence="5" id="KW-0689">Ribosomal protein</keyword>
<evidence type="ECO:0000256" key="8">
    <source>
        <dbReference type="ARBA" id="ARBA00032055"/>
    </source>
</evidence>
<evidence type="ECO:0000256" key="6">
    <source>
        <dbReference type="ARBA" id="ARBA00023128"/>
    </source>
</evidence>
<dbReference type="RefSeq" id="XP_019564435.2">
    <property type="nucleotide sequence ID" value="XM_019708890.3"/>
</dbReference>
<feature type="compositionally biased region" description="Basic and acidic residues" evidence="11">
    <location>
        <begin position="91"/>
        <end position="104"/>
    </location>
</feature>
<comment type="subcellular location">
    <subcellularLocation>
        <location evidence="1">Mitochondrion</location>
    </subcellularLocation>
</comment>
<evidence type="ECO:0000256" key="11">
    <source>
        <dbReference type="SAM" id="MobiDB-lite"/>
    </source>
</evidence>
<dbReference type="Proteomes" id="UP000069940">
    <property type="component" value="Unassembled WGS sequence"/>
</dbReference>
<dbReference type="InterPro" id="IPR040054">
    <property type="entry name" value="MRPS18B"/>
</dbReference>
<dbReference type="PANTHER" id="PTHR13329:SF2">
    <property type="entry name" value="SMALL RIBOSOMAL SUBUNIT PROTEIN MS40"/>
    <property type="match status" value="1"/>
</dbReference>
<proteinExistence type="inferred from homology"/>
<sequence length="242" mass="28054">MSFFRVYKKKVKKIQKIRTTRATHRKSGEFCCANTASQEMSLLRVVGREIFAAYRQGLVSTQNRTFLTSAYRLADQPASTEAGAEEDPAEDQEKGQIRDDPKDRTRIIPVETSIRYLTSEAYQQTYQGEPVWKQYRRNHKGTYAPKKTRKKCIRQGKLATGNPCPICRDEFLVLDHRNIDLIKQFISAQSGKVLSYQITGLCQKRHLELLVAVERAMDYGLITFDVPFRDYDYSEYYPAQKQ</sequence>
<organism evidence="12 13">
    <name type="scientific">Aedes albopictus</name>
    <name type="common">Asian tiger mosquito</name>
    <name type="synonym">Stegomyia albopicta</name>
    <dbReference type="NCBI Taxonomy" id="7160"/>
    <lineage>
        <taxon>Eukaryota</taxon>
        <taxon>Metazoa</taxon>
        <taxon>Ecdysozoa</taxon>
        <taxon>Arthropoda</taxon>
        <taxon>Hexapoda</taxon>
        <taxon>Insecta</taxon>
        <taxon>Pterygota</taxon>
        <taxon>Neoptera</taxon>
        <taxon>Endopterygota</taxon>
        <taxon>Diptera</taxon>
        <taxon>Nematocera</taxon>
        <taxon>Culicoidea</taxon>
        <taxon>Culicidae</taxon>
        <taxon>Culicinae</taxon>
        <taxon>Aedini</taxon>
        <taxon>Aedes</taxon>
        <taxon>Stegomyia</taxon>
    </lineage>
</organism>
<evidence type="ECO:0000256" key="7">
    <source>
        <dbReference type="ARBA" id="ARBA00023274"/>
    </source>
</evidence>
<dbReference type="GeneID" id="109432548"/>
<dbReference type="EnsemblMetazoa" id="AALFPA23_023705.R35313">
    <property type="protein sequence ID" value="AALFPA23_023705.P35313"/>
    <property type="gene ID" value="AALFPA23_023705"/>
</dbReference>
<keyword evidence="6" id="KW-0496">Mitochondrion</keyword>